<name>A0A6J4MNN0_9BACT</name>
<protein>
    <submittedName>
        <fullName evidence="1">Uncharacterized protein</fullName>
    </submittedName>
</protein>
<sequence length="123" mass="13215">MATVRLHVLDEPPAEGDRAVVKGDATPLMFGDGPVDIPCPGCGRALAQGIWASTLWDIVFECRCGTFCETQSAIGGLVTGICVYFECGIYRLRCTLEVPNRHGRIIGEPFRGAGPPSHSQVVR</sequence>
<proteinExistence type="predicted"/>
<reference evidence="1" key="1">
    <citation type="submission" date="2020-02" db="EMBL/GenBank/DDBJ databases">
        <authorList>
            <person name="Meier V. D."/>
        </authorList>
    </citation>
    <scope>NUCLEOTIDE SEQUENCE</scope>
    <source>
        <strain evidence="1">AVDCRST_MAG68</strain>
    </source>
</reference>
<dbReference type="AlphaFoldDB" id="A0A6J4MNN0"/>
<dbReference type="EMBL" id="CADCTW010000200">
    <property type="protein sequence ID" value="CAA9360150.1"/>
    <property type="molecule type" value="Genomic_DNA"/>
</dbReference>
<accession>A0A6J4MNN0</accession>
<evidence type="ECO:0000313" key="1">
    <source>
        <dbReference type="EMBL" id="CAA9360150.1"/>
    </source>
</evidence>
<organism evidence="1">
    <name type="scientific">uncultured Gemmatimonadota bacterium</name>
    <dbReference type="NCBI Taxonomy" id="203437"/>
    <lineage>
        <taxon>Bacteria</taxon>
        <taxon>Pseudomonadati</taxon>
        <taxon>Gemmatimonadota</taxon>
        <taxon>environmental samples</taxon>
    </lineage>
</organism>
<gene>
    <name evidence="1" type="ORF">AVDCRST_MAG68-4366</name>
</gene>